<gene>
    <name evidence="1" type="primary">Hadhb</name>
    <name evidence="1" type="ORF">PHOROB_LOCUS4869</name>
</gene>
<evidence type="ECO:0000313" key="2">
    <source>
        <dbReference type="Proteomes" id="UP001152836"/>
    </source>
</evidence>
<dbReference type="AlphaFoldDB" id="A0AAU9Z4Z4"/>
<evidence type="ECO:0000313" key="1">
    <source>
        <dbReference type="EMBL" id="CAH6786888.1"/>
    </source>
</evidence>
<organism evidence="1 2">
    <name type="scientific">Phodopus roborovskii</name>
    <name type="common">Roborovski's desert hamster</name>
    <name type="synonym">Cricetulus roborovskii</name>
    <dbReference type="NCBI Taxonomy" id="109678"/>
    <lineage>
        <taxon>Eukaryota</taxon>
        <taxon>Metazoa</taxon>
        <taxon>Chordata</taxon>
        <taxon>Craniata</taxon>
        <taxon>Vertebrata</taxon>
        <taxon>Euteleostomi</taxon>
        <taxon>Mammalia</taxon>
        <taxon>Eutheria</taxon>
        <taxon>Euarchontoglires</taxon>
        <taxon>Glires</taxon>
        <taxon>Rodentia</taxon>
        <taxon>Myomorpha</taxon>
        <taxon>Muroidea</taxon>
        <taxon>Cricetidae</taxon>
        <taxon>Cricetinae</taxon>
        <taxon>Phodopus</taxon>
    </lineage>
</organism>
<dbReference type="Proteomes" id="UP001152836">
    <property type="component" value="Unassembled WGS sequence"/>
</dbReference>
<name>A0AAU9Z4Z4_PHORO</name>
<proteinExistence type="predicted"/>
<reference evidence="1" key="1">
    <citation type="submission" date="2022-06" db="EMBL/GenBank/DDBJ databases">
        <authorList>
            <person name="Andreotti S."/>
            <person name="Wyler E."/>
        </authorList>
    </citation>
    <scope>NUCLEOTIDE SEQUENCE</scope>
</reference>
<dbReference type="EMBL" id="CALSGD010001392">
    <property type="protein sequence ID" value="CAH6786888.1"/>
    <property type="molecule type" value="Genomic_DNA"/>
</dbReference>
<comment type="caution">
    <text evidence="1">The sequence shown here is derived from an EMBL/GenBank/DDBJ whole genome shotgun (WGS) entry which is preliminary data.</text>
</comment>
<keyword evidence="2" id="KW-1185">Reference proteome</keyword>
<sequence length="61" mass="6753">MSTILTSTFKNLSTTSKWALRFSVRPLSCSSQLRSAPEIPSRVKTYTLFQLGIFLASAALK</sequence>
<accession>A0AAU9Z4Z4</accession>
<protein>
    <submittedName>
        <fullName evidence="1">Hadhb protein</fullName>
    </submittedName>
</protein>